<name>A0A2V4DUZ9_9GAMM</name>
<sequence length="270" mass="31660">MLSLLLNTLLDDFIKLRNILIAEQNDTWLYAINRTIADISSAIEDTSSAEYFIESARDGYYSIQAGARGFAEFFIGREDFEEMILLNAKFNQLKEKINSDFFTILAFFKKGVPMKGDFKQAVNNNEISAYFKGEGDYFTPEERYKASHSYIMNFMGMMFYLEKRVNPYQELVKYFRLYLSSLKEDALDAWSLFKNINCFYALRSDNSFFLTPNDYLIDQLTAEEKKKIGVLFRYLRENFDKVPGQAQMSPIDKHFEFIRKNGCPYDLLTF</sequence>
<dbReference type="RefSeq" id="WP_110434939.1">
    <property type="nucleotide sequence ID" value="NZ_QGLR01000024.1"/>
</dbReference>
<gene>
    <name evidence="1" type="ORF">DKK70_16415</name>
</gene>
<evidence type="ECO:0000313" key="2">
    <source>
        <dbReference type="Proteomes" id="UP000247932"/>
    </source>
</evidence>
<accession>A0A2V4DUZ9</accession>
<reference evidence="1 2" key="1">
    <citation type="submission" date="2018-05" db="EMBL/GenBank/DDBJ databases">
        <title>Reference genomes for bee gut microbiota database.</title>
        <authorList>
            <person name="Ellegaard K.M."/>
        </authorList>
    </citation>
    <scope>NUCLEOTIDE SEQUENCE [LARGE SCALE GENOMIC DNA]</scope>
    <source>
        <strain evidence="1 2">ESL0182</strain>
    </source>
</reference>
<dbReference type="EMBL" id="QGLR01000024">
    <property type="protein sequence ID" value="PXZ03264.1"/>
    <property type="molecule type" value="Genomic_DNA"/>
</dbReference>
<comment type="caution">
    <text evidence="1">The sequence shown here is derived from an EMBL/GenBank/DDBJ whole genome shotgun (WGS) entry which is preliminary data.</text>
</comment>
<dbReference type="AlphaFoldDB" id="A0A2V4DUZ9"/>
<evidence type="ECO:0000313" key="1">
    <source>
        <dbReference type="EMBL" id="PXZ03264.1"/>
    </source>
</evidence>
<dbReference type="Proteomes" id="UP000247932">
    <property type="component" value="Unassembled WGS sequence"/>
</dbReference>
<organism evidence="1 2">
    <name type="scientific">Gilliamella apicola</name>
    <dbReference type="NCBI Taxonomy" id="1196095"/>
    <lineage>
        <taxon>Bacteria</taxon>
        <taxon>Pseudomonadati</taxon>
        <taxon>Pseudomonadota</taxon>
        <taxon>Gammaproteobacteria</taxon>
        <taxon>Orbales</taxon>
        <taxon>Orbaceae</taxon>
        <taxon>Gilliamella</taxon>
    </lineage>
</organism>
<proteinExistence type="predicted"/>
<protein>
    <submittedName>
        <fullName evidence="1">Uncharacterized protein</fullName>
    </submittedName>
</protein>
<keyword evidence="2" id="KW-1185">Reference proteome</keyword>